<accession>A0A6N2KZM1</accession>
<dbReference type="AlphaFoldDB" id="A0A6N2KZM1"/>
<sequence>MSSGASASGPQTGEDEVGGARNKANSLPAGTSLAPILLITKASTSSICELQYLDRSRRIPQDLFGNNGKDLANVSKNDSVNHLAIFQQTSNAEHPCAFFEVLQYKRSLMDLEIAMGLHYTTVEHGWSFSCQFLNLRSTCTAIPHRKPSAALEPTSETAAHISITKASSFVFMSLEAIANSIPANNSSTPRTPTGNWFKTMTKELPKTKPRTNLAAPSRATQPPLLPPNLYCPASPPAPWQHGMAPNQHPTMFIIPTETEMEEAEKSFPGNRSDDKLHTAITEFSTDRGS</sequence>
<feature type="region of interest" description="Disordered" evidence="1">
    <location>
        <begin position="1"/>
        <end position="24"/>
    </location>
</feature>
<organism evidence="2">
    <name type="scientific">Salix viminalis</name>
    <name type="common">Common osier</name>
    <name type="synonym">Basket willow</name>
    <dbReference type="NCBI Taxonomy" id="40686"/>
    <lineage>
        <taxon>Eukaryota</taxon>
        <taxon>Viridiplantae</taxon>
        <taxon>Streptophyta</taxon>
        <taxon>Embryophyta</taxon>
        <taxon>Tracheophyta</taxon>
        <taxon>Spermatophyta</taxon>
        <taxon>Magnoliopsida</taxon>
        <taxon>eudicotyledons</taxon>
        <taxon>Gunneridae</taxon>
        <taxon>Pentapetalae</taxon>
        <taxon>rosids</taxon>
        <taxon>fabids</taxon>
        <taxon>Malpighiales</taxon>
        <taxon>Salicaceae</taxon>
        <taxon>Saliceae</taxon>
        <taxon>Salix</taxon>
    </lineage>
</organism>
<evidence type="ECO:0000256" key="1">
    <source>
        <dbReference type="SAM" id="MobiDB-lite"/>
    </source>
</evidence>
<gene>
    <name evidence="2" type="ORF">SVIM_LOCUS162519</name>
</gene>
<reference evidence="2" key="1">
    <citation type="submission" date="2019-03" db="EMBL/GenBank/DDBJ databases">
        <authorList>
            <person name="Mank J."/>
            <person name="Almeida P."/>
        </authorList>
    </citation>
    <scope>NUCLEOTIDE SEQUENCE</scope>
    <source>
        <strain evidence="2">78183</strain>
    </source>
</reference>
<protein>
    <submittedName>
        <fullName evidence="2">Uncharacterized protein</fullName>
    </submittedName>
</protein>
<feature type="region of interest" description="Disordered" evidence="1">
    <location>
        <begin position="260"/>
        <end position="289"/>
    </location>
</feature>
<evidence type="ECO:0000313" key="2">
    <source>
        <dbReference type="EMBL" id="VFU34175.1"/>
    </source>
</evidence>
<proteinExistence type="predicted"/>
<name>A0A6N2KZM1_SALVM</name>
<feature type="compositionally biased region" description="Polar residues" evidence="1">
    <location>
        <begin position="1"/>
        <end position="11"/>
    </location>
</feature>
<dbReference type="EMBL" id="CAADRP010001001">
    <property type="protein sequence ID" value="VFU34175.1"/>
    <property type="molecule type" value="Genomic_DNA"/>
</dbReference>